<dbReference type="PROSITE" id="PS51746">
    <property type="entry name" value="PPM_2"/>
    <property type="match status" value="1"/>
</dbReference>
<proteinExistence type="predicted"/>
<accession>A0ABD3RG47</accession>
<feature type="domain" description="PPM-type phosphatase" evidence="2">
    <location>
        <begin position="413"/>
        <end position="1348"/>
    </location>
</feature>
<feature type="region of interest" description="Disordered" evidence="1">
    <location>
        <begin position="598"/>
        <end position="623"/>
    </location>
</feature>
<feature type="compositionally biased region" description="Acidic residues" evidence="1">
    <location>
        <begin position="166"/>
        <end position="176"/>
    </location>
</feature>
<feature type="region of interest" description="Disordered" evidence="1">
    <location>
        <begin position="314"/>
        <end position="434"/>
    </location>
</feature>
<feature type="compositionally biased region" description="Basic and acidic residues" evidence="1">
    <location>
        <begin position="177"/>
        <end position="192"/>
    </location>
</feature>
<feature type="region of interest" description="Disordered" evidence="1">
    <location>
        <begin position="812"/>
        <end position="935"/>
    </location>
</feature>
<dbReference type="Pfam" id="PF00481">
    <property type="entry name" value="PP2C"/>
    <property type="match status" value="1"/>
</dbReference>
<feature type="compositionally biased region" description="Polar residues" evidence="1">
    <location>
        <begin position="408"/>
        <end position="421"/>
    </location>
</feature>
<dbReference type="Proteomes" id="UP001530377">
    <property type="component" value="Unassembled WGS sequence"/>
</dbReference>
<feature type="compositionally biased region" description="Low complexity" evidence="1">
    <location>
        <begin position="1265"/>
        <end position="1287"/>
    </location>
</feature>
<feature type="region of interest" description="Disordered" evidence="1">
    <location>
        <begin position="1"/>
        <end position="43"/>
    </location>
</feature>
<name>A0ABD3RG47_9STRA</name>
<dbReference type="InterPro" id="IPR001932">
    <property type="entry name" value="PPM-type_phosphatase-like_dom"/>
</dbReference>
<feature type="compositionally biased region" description="Basic and acidic residues" evidence="1">
    <location>
        <begin position="8"/>
        <end position="35"/>
    </location>
</feature>
<dbReference type="EMBL" id="JALLPB020000221">
    <property type="protein sequence ID" value="KAL3812042.1"/>
    <property type="molecule type" value="Genomic_DNA"/>
</dbReference>
<dbReference type="PANTHER" id="PTHR13832:SF827">
    <property type="entry name" value="PROTEIN PHOSPHATASE 1L"/>
    <property type="match status" value="1"/>
</dbReference>
<feature type="compositionally biased region" description="Low complexity" evidence="1">
    <location>
        <begin position="95"/>
        <end position="106"/>
    </location>
</feature>
<feature type="compositionally biased region" description="Low complexity" evidence="1">
    <location>
        <begin position="323"/>
        <end position="340"/>
    </location>
</feature>
<sequence length="1380" mass="148601">MTAGSPDGRSESPPHTDRGGSDGDRPTLTSHRETTDDYTDVPDRLSSSYEIIESKNDGLARVGVAHNPSAFSAVSSSSDGDPDNAIIASSEYDNVSFPSSSSAVASCPKTHSDPSNLDVDRPSFVGPARPSSPLGSKYLRDGSSSRSSTARDRFAGKPHHAYFASSEEESEAELDDKDSHSSRDASNRDHKYNNYGRVVVPGGGTNNIGGIPRGSIAGRASLSSHHLHAHSSPISSRTRTTITPGHHRNATTKTLMRGAAGGRVSAVGGLSCPGGQTEGGGGHDRGDGLASKVSSKRNAAFDVATVPPVVAAATRVGGGDGGDPSPDFRGSYDASPSSSSNYPLRKMRTGRKRLHHRPRGLPLFQDPRSCSWTSTHDANAPSEDRYSSLVNVLLRPPKTSPNGGGSDSIANATSHANNLSSRGRRSNDDPDHDEENSLIRLSLWSVIDGHGGGCVATYAAEVLLPHIAASVARALGSEIVDRGVCNVNGQLRDANALDLDGLIRSSDRTRIVGVRQREAGIDIVNPNSIHYRSPYEENEIEGGIGASEDEEGTTRDRCMPRGIGAGIRIESESEAESEAPVSIARSLLPGSPIWKHGNSASSGNMSLKTNRSPTTQVAPVGTHSPSEVASLTRAVIESFLAVDEGWINSIDPVTTHQTSCVSNGRWNAGACALVVFIVQRLDWRRFSDVEREPHHRESGVSGFDDTSHNKDAARRRKLDRGKSVGSFSTLSSTSSITTEANITDSLLVETEDDDVSGFYDKRRRWRTIDHDIDYPQHQEAECECHYYYPHDAMLYTAHVGDCRAVMLGSAPPRTIKVPPDGDSSLSLDHADISEDDSCSESIADEISSSEHDSDSSGDMLEDDDHFIATGDTGLGTHPLGFVRRTSKRQRRNEKSFIEQPFVPLPPLNRQDSSSEESAVESDDSASTTSQEPIHLVIGRSPLAFNGLSEEEKMAETEDEDELKEIRSVRSGSPTQMDRLPSPTQLVADPVHLPPLPLSLLMRPIDLTTDHSAYNPAEVNAVLRRCHNAPKAISSASSGGIKRVAGSLAVTRALGDAYLKTPRLSFFPYKRHAPYITARPEVNCRVLTKGADRILMLATDGVWERASGDDVLRWVRNYYNSHIAGMEEQHLYDVEEEQHDAVYGDSRRLSRLANEGVILGSGDRLSTVIVGGGGNSRERSSEEDASTDPRKAASLAPTIVDAGETTSEYDTATLVHGCDDKLGDSDANSTSQTLATNITASETAAPVKTLKRKHSSITKHSDIASVDDSVSTRSTTSSRGRGVGVTKTTSRRPRRSSSTPTVADVIVRKVLNKVRKTRNISSLRMLMSLPKGRARRSKHDDITAMVVDLSVSSIKCPLVCRICQLTWHSAKLHFLNKISHT</sequence>
<feature type="compositionally biased region" description="Basic and acidic residues" evidence="1">
    <location>
        <begin position="1175"/>
        <end position="1190"/>
    </location>
</feature>
<evidence type="ECO:0000313" key="4">
    <source>
        <dbReference type="Proteomes" id="UP001530377"/>
    </source>
</evidence>
<feature type="region of interest" description="Disordered" evidence="1">
    <location>
        <begin position="227"/>
        <end position="247"/>
    </location>
</feature>
<organism evidence="3 4">
    <name type="scientific">Cyclostephanos tholiformis</name>
    <dbReference type="NCBI Taxonomy" id="382380"/>
    <lineage>
        <taxon>Eukaryota</taxon>
        <taxon>Sar</taxon>
        <taxon>Stramenopiles</taxon>
        <taxon>Ochrophyta</taxon>
        <taxon>Bacillariophyta</taxon>
        <taxon>Coscinodiscophyceae</taxon>
        <taxon>Thalassiosirophycidae</taxon>
        <taxon>Stephanodiscales</taxon>
        <taxon>Stephanodiscaceae</taxon>
        <taxon>Cyclostephanos</taxon>
    </lineage>
</organism>
<gene>
    <name evidence="3" type="ORF">ACHAXA_008948</name>
</gene>
<dbReference type="PANTHER" id="PTHR13832">
    <property type="entry name" value="PROTEIN PHOSPHATASE 2C"/>
    <property type="match status" value="1"/>
</dbReference>
<feature type="region of interest" description="Disordered" evidence="1">
    <location>
        <begin position="1168"/>
        <end position="1197"/>
    </location>
</feature>
<dbReference type="Gene3D" id="3.60.40.10">
    <property type="entry name" value="PPM-type phosphatase domain"/>
    <property type="match status" value="1"/>
</dbReference>
<dbReference type="SMART" id="SM00332">
    <property type="entry name" value="PP2Cc"/>
    <property type="match status" value="1"/>
</dbReference>
<feature type="region of interest" description="Disordered" evidence="1">
    <location>
        <begin position="690"/>
        <end position="720"/>
    </location>
</feature>
<dbReference type="SUPFAM" id="SSF81606">
    <property type="entry name" value="PP2C-like"/>
    <property type="match status" value="1"/>
</dbReference>
<evidence type="ECO:0000256" key="1">
    <source>
        <dbReference type="SAM" id="MobiDB-lite"/>
    </source>
</evidence>
<feature type="compositionally biased region" description="Acidic residues" evidence="1">
    <location>
        <begin position="913"/>
        <end position="923"/>
    </location>
</feature>
<feature type="region of interest" description="Disordered" evidence="1">
    <location>
        <begin position="70"/>
        <end position="198"/>
    </location>
</feature>
<keyword evidence="4" id="KW-1185">Reference proteome</keyword>
<feature type="compositionally biased region" description="Polar residues" evidence="1">
    <location>
        <begin position="368"/>
        <end position="377"/>
    </location>
</feature>
<feature type="region of interest" description="Disordered" evidence="1">
    <location>
        <begin position="1245"/>
        <end position="1300"/>
    </location>
</feature>
<comment type="caution">
    <text evidence="3">The sequence shown here is derived from an EMBL/GenBank/DDBJ whole genome shotgun (WGS) entry which is preliminary data.</text>
</comment>
<dbReference type="InterPro" id="IPR036457">
    <property type="entry name" value="PPM-type-like_dom_sf"/>
</dbReference>
<evidence type="ECO:0000313" key="3">
    <source>
        <dbReference type="EMBL" id="KAL3812042.1"/>
    </source>
</evidence>
<feature type="compositionally biased region" description="Low complexity" evidence="1">
    <location>
        <begin position="227"/>
        <end position="244"/>
    </location>
</feature>
<feature type="compositionally biased region" description="Basic residues" evidence="1">
    <location>
        <begin position="345"/>
        <end position="359"/>
    </location>
</feature>
<evidence type="ECO:0000259" key="2">
    <source>
        <dbReference type="PROSITE" id="PS51746"/>
    </source>
</evidence>
<reference evidence="3 4" key="1">
    <citation type="submission" date="2024-10" db="EMBL/GenBank/DDBJ databases">
        <title>Updated reference genomes for cyclostephanoid diatoms.</title>
        <authorList>
            <person name="Roberts W.R."/>
            <person name="Alverson A.J."/>
        </authorList>
    </citation>
    <scope>NUCLEOTIDE SEQUENCE [LARGE SCALE GENOMIC DNA]</scope>
    <source>
        <strain evidence="3 4">AJA228-03</strain>
    </source>
</reference>
<protein>
    <recommendedName>
        <fullName evidence="2">PPM-type phosphatase domain-containing protein</fullName>
    </recommendedName>
</protein>
<dbReference type="InterPro" id="IPR015655">
    <property type="entry name" value="PP2C"/>
</dbReference>